<keyword evidence="12" id="KW-1185">Reference proteome</keyword>
<feature type="compositionally biased region" description="Polar residues" evidence="9">
    <location>
        <begin position="160"/>
        <end position="174"/>
    </location>
</feature>
<sequence length="270" mass="30067">MAGRAFDIWSDYLGLSKVMDSIVQSRRRQTLWQLEPDERRLGTGEKVGRDLKAQSQHKPEGLRNHSLTMELGTGLFLTINVKDIEDRSCRGETSRQFAAPVQSHHPAAFTTGDASMGRQHGPRSLAQADMLEALVQPIPAKPGSRGRPAEFTTGPGLEGSSPSPQVETRRPQVTGTQTACRIGQALLICTFCKQNGESRKIYASHVLKDKDGRTVCPILRRYTCPVCKATGDSAHTKRFCQSLRENYRSTYNKTSRDTVCTNKMEKLFKK</sequence>
<evidence type="ECO:0000256" key="7">
    <source>
        <dbReference type="ARBA" id="ARBA00022884"/>
    </source>
</evidence>
<name>A0A401RQZ6_CHIPU</name>
<dbReference type="GO" id="GO:0005737">
    <property type="term" value="C:cytoplasm"/>
    <property type="evidence" value="ECO:0007669"/>
    <property type="project" value="UniProtKB-SubCell"/>
</dbReference>
<evidence type="ECO:0000313" key="11">
    <source>
        <dbReference type="EMBL" id="GCC20596.1"/>
    </source>
</evidence>
<evidence type="ECO:0000256" key="3">
    <source>
        <dbReference type="ARBA" id="ARBA00022723"/>
    </source>
</evidence>
<dbReference type="OrthoDB" id="5864971at2759"/>
<accession>A0A401RQZ6</accession>
<evidence type="ECO:0000256" key="1">
    <source>
        <dbReference type="ARBA" id="ARBA00004496"/>
    </source>
</evidence>
<evidence type="ECO:0000313" key="12">
    <source>
        <dbReference type="Proteomes" id="UP000287033"/>
    </source>
</evidence>
<dbReference type="GO" id="GO:0003723">
    <property type="term" value="F:RNA binding"/>
    <property type="evidence" value="ECO:0007669"/>
    <property type="project" value="UniProtKB-UniRule"/>
</dbReference>
<comment type="similarity">
    <text evidence="8">Belongs to the nanos family.</text>
</comment>
<keyword evidence="6 8" id="KW-0810">Translation regulation</keyword>
<keyword evidence="7 8" id="KW-0694">RNA-binding</keyword>
<organism evidence="11 12">
    <name type="scientific">Chiloscyllium punctatum</name>
    <name type="common">Brownbanded bambooshark</name>
    <name type="synonym">Hemiscyllium punctatum</name>
    <dbReference type="NCBI Taxonomy" id="137246"/>
    <lineage>
        <taxon>Eukaryota</taxon>
        <taxon>Metazoa</taxon>
        <taxon>Chordata</taxon>
        <taxon>Craniata</taxon>
        <taxon>Vertebrata</taxon>
        <taxon>Chondrichthyes</taxon>
        <taxon>Elasmobranchii</taxon>
        <taxon>Galeomorphii</taxon>
        <taxon>Galeoidea</taxon>
        <taxon>Orectolobiformes</taxon>
        <taxon>Hemiscylliidae</taxon>
        <taxon>Chiloscyllium</taxon>
    </lineage>
</organism>
<evidence type="ECO:0000256" key="8">
    <source>
        <dbReference type="PROSITE-ProRule" id="PRU00855"/>
    </source>
</evidence>
<dbReference type="InterPro" id="IPR038129">
    <property type="entry name" value="Nanos_sf"/>
</dbReference>
<dbReference type="InterPro" id="IPR024161">
    <property type="entry name" value="Znf_nanos-typ"/>
</dbReference>
<feature type="region of interest" description="Disordered" evidence="9">
    <location>
        <begin position="93"/>
        <end position="122"/>
    </location>
</feature>
<gene>
    <name evidence="11" type="ORF">chiPu_0019159</name>
</gene>
<keyword evidence="5" id="KW-0862">Zinc</keyword>
<dbReference type="PANTHER" id="PTHR12887">
    <property type="entry name" value="NANOS PROTEIN"/>
    <property type="match status" value="1"/>
</dbReference>
<dbReference type="PROSITE" id="PS51522">
    <property type="entry name" value="ZF_NANOS"/>
    <property type="match status" value="1"/>
</dbReference>
<keyword evidence="3" id="KW-0479">Metal-binding</keyword>
<evidence type="ECO:0000256" key="9">
    <source>
        <dbReference type="SAM" id="MobiDB-lite"/>
    </source>
</evidence>
<dbReference type="EMBL" id="BEZZ01001853">
    <property type="protein sequence ID" value="GCC20596.1"/>
    <property type="molecule type" value="Genomic_DNA"/>
</dbReference>
<evidence type="ECO:0000256" key="2">
    <source>
        <dbReference type="ARBA" id="ARBA00022490"/>
    </source>
</evidence>
<comment type="caution">
    <text evidence="11">The sequence shown here is derived from an EMBL/GenBank/DDBJ whole genome shotgun (WGS) entry which is preliminary data.</text>
</comment>
<evidence type="ECO:0000256" key="5">
    <source>
        <dbReference type="ARBA" id="ARBA00022833"/>
    </source>
</evidence>
<dbReference type="Gene3D" id="4.10.60.30">
    <property type="entry name" value="Nanos, RNA-binding domain"/>
    <property type="match status" value="1"/>
</dbReference>
<protein>
    <recommendedName>
        <fullName evidence="10">Nanos-type domain-containing protein</fullName>
    </recommendedName>
</protein>
<feature type="domain" description="Nanos-type" evidence="10">
    <location>
        <begin position="188"/>
        <end position="242"/>
    </location>
</feature>
<dbReference type="GO" id="GO:0006417">
    <property type="term" value="P:regulation of translation"/>
    <property type="evidence" value="ECO:0007669"/>
    <property type="project" value="UniProtKB-UniRule"/>
</dbReference>
<dbReference type="GO" id="GO:0008270">
    <property type="term" value="F:zinc ion binding"/>
    <property type="evidence" value="ECO:0007669"/>
    <property type="project" value="UniProtKB-KW"/>
</dbReference>
<reference evidence="11 12" key="1">
    <citation type="journal article" date="2018" name="Nat. Ecol. Evol.">
        <title>Shark genomes provide insights into elasmobranch evolution and the origin of vertebrates.</title>
        <authorList>
            <person name="Hara Y"/>
            <person name="Yamaguchi K"/>
            <person name="Onimaru K"/>
            <person name="Kadota M"/>
            <person name="Koyanagi M"/>
            <person name="Keeley SD"/>
            <person name="Tatsumi K"/>
            <person name="Tanaka K"/>
            <person name="Motone F"/>
            <person name="Kageyama Y"/>
            <person name="Nozu R"/>
            <person name="Adachi N"/>
            <person name="Nishimura O"/>
            <person name="Nakagawa R"/>
            <person name="Tanegashima C"/>
            <person name="Kiyatake I"/>
            <person name="Matsumoto R"/>
            <person name="Murakumo K"/>
            <person name="Nishida K"/>
            <person name="Terakita A"/>
            <person name="Kuratani S"/>
            <person name="Sato K"/>
            <person name="Hyodo S Kuraku.S."/>
        </authorList>
    </citation>
    <scope>NUCLEOTIDE SEQUENCE [LARGE SCALE GENOMIC DNA]</scope>
</reference>
<dbReference type="Pfam" id="PF05741">
    <property type="entry name" value="zf-nanos"/>
    <property type="match status" value="1"/>
</dbReference>
<dbReference type="InterPro" id="IPR008705">
    <property type="entry name" value="Nanos/Xcar2"/>
</dbReference>
<proteinExistence type="inferred from homology"/>
<keyword evidence="4 8" id="KW-0863">Zinc-finger</keyword>
<evidence type="ECO:0000256" key="6">
    <source>
        <dbReference type="ARBA" id="ARBA00022845"/>
    </source>
</evidence>
<dbReference type="AlphaFoldDB" id="A0A401RQZ6"/>
<keyword evidence="2" id="KW-0963">Cytoplasm</keyword>
<dbReference type="Proteomes" id="UP000287033">
    <property type="component" value="Unassembled WGS sequence"/>
</dbReference>
<comment type="subcellular location">
    <subcellularLocation>
        <location evidence="1">Cytoplasm</location>
    </subcellularLocation>
</comment>
<feature type="region of interest" description="Disordered" evidence="9">
    <location>
        <begin position="138"/>
        <end position="174"/>
    </location>
</feature>
<evidence type="ECO:0000256" key="4">
    <source>
        <dbReference type="ARBA" id="ARBA00022771"/>
    </source>
</evidence>
<evidence type="ECO:0000259" key="10">
    <source>
        <dbReference type="PROSITE" id="PS51522"/>
    </source>
</evidence>
<dbReference type="STRING" id="137246.A0A401RQZ6"/>